<sequence>MSENKSLRSDGHRALSVVLAIPATSELEQTQVSKNLMQLGGKKASLSFSELHPKRMEIKVEEREVRISLSAENVKTQEDDGLHQPSLLHQIKTEDDRETEPSTSSSAEQMKIETDGEDCRGADSDSSDTDVSGNDCWQKSADTGTEAEEGARSLKQTNTPEPRLKDHESRDDATTSYSCSECGKLYCRKWSLMKHLHVHSEVKPFLCKNCGETFSQYMQLKMHVNIHKGEKQFCCEYCGKTFQNSSTLKRHAQIHSGQKGFSCDKCGKSFSFKSHLKSHLVVHTDEKPFCCN</sequence>
<dbReference type="InterPro" id="IPR013087">
    <property type="entry name" value="Znf_C2H2_type"/>
</dbReference>
<feature type="domain" description="C2H2-type" evidence="7">
    <location>
        <begin position="233"/>
        <end position="260"/>
    </location>
</feature>
<dbReference type="SMART" id="SM00355">
    <property type="entry name" value="ZnF_C2H2"/>
    <property type="match status" value="4"/>
</dbReference>
<feature type="domain" description="C2H2-type" evidence="7">
    <location>
        <begin position="261"/>
        <end position="288"/>
    </location>
</feature>
<evidence type="ECO:0000256" key="4">
    <source>
        <dbReference type="ARBA" id="ARBA00022833"/>
    </source>
</evidence>
<feature type="region of interest" description="Disordered" evidence="6">
    <location>
        <begin position="71"/>
        <end position="177"/>
    </location>
</feature>
<name>A0ABV0PD41_9TELE</name>
<gene>
    <name evidence="8" type="ORF">GOODEAATRI_010849</name>
</gene>
<feature type="non-terminal residue" evidence="8">
    <location>
        <position position="292"/>
    </location>
</feature>
<evidence type="ECO:0000313" key="9">
    <source>
        <dbReference type="Proteomes" id="UP001476798"/>
    </source>
</evidence>
<feature type="domain" description="C2H2-type" evidence="7">
    <location>
        <begin position="205"/>
        <end position="232"/>
    </location>
</feature>
<organism evidence="8 9">
    <name type="scientific">Goodea atripinnis</name>
    <dbReference type="NCBI Taxonomy" id="208336"/>
    <lineage>
        <taxon>Eukaryota</taxon>
        <taxon>Metazoa</taxon>
        <taxon>Chordata</taxon>
        <taxon>Craniata</taxon>
        <taxon>Vertebrata</taxon>
        <taxon>Euteleostomi</taxon>
        <taxon>Actinopterygii</taxon>
        <taxon>Neopterygii</taxon>
        <taxon>Teleostei</taxon>
        <taxon>Neoteleostei</taxon>
        <taxon>Acanthomorphata</taxon>
        <taxon>Ovalentaria</taxon>
        <taxon>Atherinomorphae</taxon>
        <taxon>Cyprinodontiformes</taxon>
        <taxon>Goodeidae</taxon>
        <taxon>Goodea</taxon>
    </lineage>
</organism>
<dbReference type="Pfam" id="PF00096">
    <property type="entry name" value="zf-C2H2"/>
    <property type="match status" value="4"/>
</dbReference>
<comment type="caution">
    <text evidence="8">The sequence shown here is derived from an EMBL/GenBank/DDBJ whole genome shotgun (WGS) entry which is preliminary data.</text>
</comment>
<dbReference type="Gene3D" id="3.30.160.60">
    <property type="entry name" value="Classic Zinc Finger"/>
    <property type="match status" value="4"/>
</dbReference>
<keyword evidence="3 5" id="KW-0863">Zinc-finger</keyword>
<keyword evidence="1" id="KW-0479">Metal-binding</keyword>
<keyword evidence="4" id="KW-0862">Zinc</keyword>
<dbReference type="PANTHER" id="PTHR23235">
    <property type="entry name" value="KRUEPPEL-LIKE TRANSCRIPTION FACTOR"/>
    <property type="match status" value="1"/>
</dbReference>
<feature type="compositionally biased region" description="Basic and acidic residues" evidence="6">
    <location>
        <begin position="110"/>
        <end position="123"/>
    </location>
</feature>
<feature type="compositionally biased region" description="Polar residues" evidence="6">
    <location>
        <begin position="129"/>
        <end position="143"/>
    </location>
</feature>
<evidence type="ECO:0000256" key="3">
    <source>
        <dbReference type="ARBA" id="ARBA00022771"/>
    </source>
</evidence>
<dbReference type="EMBL" id="JAHRIO010070615">
    <property type="protein sequence ID" value="MEQ2181364.1"/>
    <property type="molecule type" value="Genomic_DNA"/>
</dbReference>
<dbReference type="PANTHER" id="PTHR23235:SF120">
    <property type="entry name" value="KRUPPEL-LIKE FACTOR 15"/>
    <property type="match status" value="1"/>
</dbReference>
<keyword evidence="9" id="KW-1185">Reference proteome</keyword>
<dbReference type="PROSITE" id="PS00028">
    <property type="entry name" value="ZINC_FINGER_C2H2_1"/>
    <property type="match status" value="4"/>
</dbReference>
<dbReference type="PROSITE" id="PS50157">
    <property type="entry name" value="ZINC_FINGER_C2H2_2"/>
    <property type="match status" value="4"/>
</dbReference>
<evidence type="ECO:0000256" key="2">
    <source>
        <dbReference type="ARBA" id="ARBA00022737"/>
    </source>
</evidence>
<protein>
    <recommendedName>
        <fullName evidence="7">C2H2-type domain-containing protein</fullName>
    </recommendedName>
</protein>
<keyword evidence="2" id="KW-0677">Repeat</keyword>
<dbReference type="Proteomes" id="UP001476798">
    <property type="component" value="Unassembled WGS sequence"/>
</dbReference>
<evidence type="ECO:0000259" key="7">
    <source>
        <dbReference type="PROSITE" id="PS50157"/>
    </source>
</evidence>
<accession>A0ABV0PD41</accession>
<evidence type="ECO:0000256" key="1">
    <source>
        <dbReference type="ARBA" id="ARBA00022723"/>
    </source>
</evidence>
<reference evidence="8 9" key="1">
    <citation type="submission" date="2021-06" db="EMBL/GenBank/DDBJ databases">
        <authorList>
            <person name="Palmer J.M."/>
        </authorList>
    </citation>
    <scope>NUCLEOTIDE SEQUENCE [LARGE SCALE GENOMIC DNA]</scope>
    <source>
        <strain evidence="8 9">GA_2019</strain>
        <tissue evidence="8">Muscle</tissue>
    </source>
</reference>
<feature type="compositionally biased region" description="Basic and acidic residues" evidence="6">
    <location>
        <begin position="162"/>
        <end position="173"/>
    </location>
</feature>
<dbReference type="SUPFAM" id="SSF57667">
    <property type="entry name" value="beta-beta-alpha zinc fingers"/>
    <property type="match status" value="3"/>
</dbReference>
<proteinExistence type="predicted"/>
<evidence type="ECO:0000313" key="8">
    <source>
        <dbReference type="EMBL" id="MEQ2181364.1"/>
    </source>
</evidence>
<feature type="domain" description="C2H2-type" evidence="7">
    <location>
        <begin position="177"/>
        <end position="204"/>
    </location>
</feature>
<evidence type="ECO:0000256" key="6">
    <source>
        <dbReference type="SAM" id="MobiDB-lite"/>
    </source>
</evidence>
<dbReference type="InterPro" id="IPR036236">
    <property type="entry name" value="Znf_C2H2_sf"/>
</dbReference>
<evidence type="ECO:0000256" key="5">
    <source>
        <dbReference type="PROSITE-ProRule" id="PRU00042"/>
    </source>
</evidence>